<name>A0ACC3CZ75_9PEZI</name>
<evidence type="ECO:0000313" key="1">
    <source>
        <dbReference type="EMBL" id="KAK3059512.1"/>
    </source>
</evidence>
<gene>
    <name evidence="1" type="ORF">LTS18_010696</name>
</gene>
<dbReference type="EMBL" id="JAWDJW010009339">
    <property type="protein sequence ID" value="KAK3059512.1"/>
    <property type="molecule type" value="Genomic_DNA"/>
</dbReference>
<protein>
    <submittedName>
        <fullName evidence="1">Uncharacterized protein</fullName>
    </submittedName>
</protein>
<accession>A0ACC3CZ75</accession>
<comment type="caution">
    <text evidence="1">The sequence shown here is derived from an EMBL/GenBank/DDBJ whole genome shotgun (WGS) entry which is preliminary data.</text>
</comment>
<reference evidence="1" key="1">
    <citation type="submission" date="2024-09" db="EMBL/GenBank/DDBJ databases">
        <title>Black Yeasts Isolated from many extreme environments.</title>
        <authorList>
            <person name="Coleine C."/>
            <person name="Stajich J.E."/>
            <person name="Selbmann L."/>
        </authorList>
    </citation>
    <scope>NUCLEOTIDE SEQUENCE</scope>
    <source>
        <strain evidence="1">CCFEE 5737</strain>
    </source>
</reference>
<sequence length="291" mass="33008">MAPKRKAGCESDEDIPSINRHGKKICGMQQKHNSTQGFLDLPAELRNQIYSQTLTIGRPHFVNASGDRKLMSQAIFQLNQQVRKEALSFFYASNDIAFELGFGKTFTKPLETFPDALATRVGRVTICNYNPALEKPQKPTYTKNVKSSKHGKRVSKVKFVNYIQYFSHAKYADQVATFALLDRLPKLEHLVLHLHPDFFRTVSLDSPLVSRSFRRMKSVSPANLEQQSIAHLRRLRGLKSVTFQVNVDNDDCDDNVNGLIEYVPTGMLKCDDLLKKICEEICQPRDAEGAM</sequence>
<keyword evidence="2" id="KW-1185">Reference proteome</keyword>
<evidence type="ECO:0000313" key="2">
    <source>
        <dbReference type="Proteomes" id="UP001186974"/>
    </source>
</evidence>
<dbReference type="Proteomes" id="UP001186974">
    <property type="component" value="Unassembled WGS sequence"/>
</dbReference>
<organism evidence="1 2">
    <name type="scientific">Coniosporium uncinatum</name>
    <dbReference type="NCBI Taxonomy" id="93489"/>
    <lineage>
        <taxon>Eukaryota</taxon>
        <taxon>Fungi</taxon>
        <taxon>Dikarya</taxon>
        <taxon>Ascomycota</taxon>
        <taxon>Pezizomycotina</taxon>
        <taxon>Dothideomycetes</taxon>
        <taxon>Dothideomycetes incertae sedis</taxon>
        <taxon>Coniosporium</taxon>
    </lineage>
</organism>
<proteinExistence type="predicted"/>